<feature type="compositionally biased region" description="Low complexity" evidence="1">
    <location>
        <begin position="507"/>
        <end position="521"/>
    </location>
</feature>
<keyword evidence="3" id="KW-1185">Reference proteome</keyword>
<feature type="compositionally biased region" description="Gly residues" evidence="1">
    <location>
        <begin position="1"/>
        <end position="15"/>
    </location>
</feature>
<dbReference type="Proteomes" id="UP000235672">
    <property type="component" value="Unassembled WGS sequence"/>
</dbReference>
<protein>
    <submittedName>
        <fullName evidence="2">Uncharacterized protein</fullName>
    </submittedName>
</protein>
<feature type="compositionally biased region" description="Polar residues" evidence="1">
    <location>
        <begin position="618"/>
        <end position="631"/>
    </location>
</feature>
<evidence type="ECO:0000313" key="2">
    <source>
        <dbReference type="EMBL" id="PMD21162.1"/>
    </source>
</evidence>
<sequence length="647" mass="67334">MSSSQPGGGGFGGAPRGLPQGITQEQLDEIKAFNAGLTQAGNKSRPARSGGSGLNQGQGSGIAPGRGGRYASISPRPGSGVGYGGSVSYSVGPSTASPIAKTTTAREAVPSHSRGWVDVTKTRWANLDSTGAATLATQFVGPINSAPASSKSRSRSPTRSSILTTLRAQPSPPKVLQQQQQSVIQPVIQPLQNAPQGQDPVTRIPTPPGRQRIVTNMTPDDPTKPWIPAHLQQKSVRKTLEEISRMTGLPMSEITSDGFSIPAHRPGGSTAGHTSDLAMPTSRQVVVDAAVDTHNVVANQNKADNPGNAQQTLADSRWAQAPAFAPQNNFASAFTAVPTAAATSGWVTQQPTEAAQTGPVNNTWGTVPAAPAASGWTALVQQAVSASQPGVANNGNSWDTAGLNRWTQAQPVSASDIVPPAQNAGFGSHLVQAHPSNTGGWGTAPAQTPAAPARPSGHARIPSDVEMTGATSILDEPISNVDLFNDQMNQMLTAMPKLADSRWADPSYSRSSHTAPSTSSSNRAVETGRQALSETTPSGFCYNNTQNQAPATNSCWPTTAPVQPVAAPQAQPFSNHNIADFNQRITAEINQANMLVDVSAQPSQPVGPGPAHLRHAPQNINRATPGVSTENAPPKPVQYLKDSRWAH</sequence>
<dbReference type="EMBL" id="KZ613482">
    <property type="protein sequence ID" value="PMD21162.1"/>
    <property type="molecule type" value="Genomic_DNA"/>
</dbReference>
<evidence type="ECO:0000256" key="1">
    <source>
        <dbReference type="SAM" id="MobiDB-lite"/>
    </source>
</evidence>
<reference evidence="2 3" key="1">
    <citation type="submission" date="2016-05" db="EMBL/GenBank/DDBJ databases">
        <title>A degradative enzymes factory behind the ericoid mycorrhizal symbiosis.</title>
        <authorList>
            <consortium name="DOE Joint Genome Institute"/>
            <person name="Martino E."/>
            <person name="Morin E."/>
            <person name="Grelet G."/>
            <person name="Kuo A."/>
            <person name="Kohler A."/>
            <person name="Daghino S."/>
            <person name="Barry K."/>
            <person name="Choi C."/>
            <person name="Cichocki N."/>
            <person name="Clum A."/>
            <person name="Copeland A."/>
            <person name="Hainaut M."/>
            <person name="Haridas S."/>
            <person name="Labutti K."/>
            <person name="Lindquist E."/>
            <person name="Lipzen A."/>
            <person name="Khouja H.-R."/>
            <person name="Murat C."/>
            <person name="Ohm R."/>
            <person name="Olson A."/>
            <person name="Spatafora J."/>
            <person name="Veneault-Fourrey C."/>
            <person name="Henrissat B."/>
            <person name="Grigoriev I."/>
            <person name="Martin F."/>
            <person name="Perotto S."/>
        </authorList>
    </citation>
    <scope>NUCLEOTIDE SEQUENCE [LARGE SCALE GENOMIC DNA]</scope>
    <source>
        <strain evidence="2 3">UAMH 7357</strain>
    </source>
</reference>
<dbReference type="AlphaFoldDB" id="A0A2J6Q4E2"/>
<feature type="compositionally biased region" description="Gly residues" evidence="1">
    <location>
        <begin position="50"/>
        <end position="68"/>
    </location>
</feature>
<feature type="region of interest" description="Disordered" evidence="1">
    <location>
        <begin position="601"/>
        <end position="647"/>
    </location>
</feature>
<organism evidence="2 3">
    <name type="scientific">Hyaloscypha hepaticicola</name>
    <dbReference type="NCBI Taxonomy" id="2082293"/>
    <lineage>
        <taxon>Eukaryota</taxon>
        <taxon>Fungi</taxon>
        <taxon>Dikarya</taxon>
        <taxon>Ascomycota</taxon>
        <taxon>Pezizomycotina</taxon>
        <taxon>Leotiomycetes</taxon>
        <taxon>Helotiales</taxon>
        <taxon>Hyaloscyphaceae</taxon>
        <taxon>Hyaloscypha</taxon>
    </lineage>
</organism>
<feature type="region of interest" description="Disordered" evidence="1">
    <location>
        <begin position="440"/>
        <end position="460"/>
    </location>
</feature>
<feature type="region of interest" description="Disordered" evidence="1">
    <location>
        <begin position="503"/>
        <end position="529"/>
    </location>
</feature>
<gene>
    <name evidence="2" type="ORF">NA56DRAFT_133628</name>
</gene>
<proteinExistence type="predicted"/>
<dbReference type="OrthoDB" id="3565260at2759"/>
<evidence type="ECO:0000313" key="3">
    <source>
        <dbReference type="Proteomes" id="UP000235672"/>
    </source>
</evidence>
<feature type="region of interest" description="Disordered" evidence="1">
    <location>
        <begin position="1"/>
        <end position="79"/>
    </location>
</feature>
<accession>A0A2J6Q4E2</accession>
<name>A0A2J6Q4E2_9HELO</name>
<feature type="compositionally biased region" description="Low complexity" evidence="1">
    <location>
        <begin position="443"/>
        <end position="453"/>
    </location>
</feature>